<dbReference type="RefSeq" id="WP_217776818.1">
    <property type="nucleotide sequence ID" value="NZ_JAHRWL010000001.1"/>
</dbReference>
<dbReference type="Pfam" id="PF13489">
    <property type="entry name" value="Methyltransf_23"/>
    <property type="match status" value="1"/>
</dbReference>
<evidence type="ECO:0000256" key="3">
    <source>
        <dbReference type="ARBA" id="ARBA00022691"/>
    </source>
</evidence>
<keyword evidence="2" id="KW-0808">Transferase</keyword>
<sequence length="203" mass="21678">MTTKAAFWDKIAEGYAKRPVGDAQAYEQTLNRVRHWLAPDMAVLELGCGTGTTALRLADTGADILGTDLSGEMIRIAEGKAAVQGDANVRFAVAEAGAAQGAFDAVMAFNLLHLVEDLPGTLTHVRARLPEGGLFISKTPCLGGKPWFRPLIGLLRLVGKAPFVAFLRPAELRRAIEAAGFEVVETGDYPPKLPSHFVVARAV</sequence>
<evidence type="ECO:0000256" key="2">
    <source>
        <dbReference type="ARBA" id="ARBA00022679"/>
    </source>
</evidence>
<dbReference type="GO" id="GO:0032259">
    <property type="term" value="P:methylation"/>
    <property type="evidence" value="ECO:0007669"/>
    <property type="project" value="UniProtKB-KW"/>
</dbReference>
<organism evidence="4 5">
    <name type="scientific">Thalassococcus arenae</name>
    <dbReference type="NCBI Taxonomy" id="2851652"/>
    <lineage>
        <taxon>Bacteria</taxon>
        <taxon>Pseudomonadati</taxon>
        <taxon>Pseudomonadota</taxon>
        <taxon>Alphaproteobacteria</taxon>
        <taxon>Rhodobacterales</taxon>
        <taxon>Roseobacteraceae</taxon>
        <taxon>Thalassococcus</taxon>
    </lineage>
</organism>
<dbReference type="PANTHER" id="PTHR43464">
    <property type="entry name" value="METHYLTRANSFERASE"/>
    <property type="match status" value="1"/>
</dbReference>
<gene>
    <name evidence="4" type="ORF">KUH32_04250</name>
</gene>
<dbReference type="PANTHER" id="PTHR43464:SF19">
    <property type="entry name" value="UBIQUINONE BIOSYNTHESIS O-METHYLTRANSFERASE, MITOCHONDRIAL"/>
    <property type="match status" value="1"/>
</dbReference>
<accession>A0ABS6N4N4</accession>
<keyword evidence="5" id="KW-1185">Reference proteome</keyword>
<keyword evidence="3" id="KW-0949">S-adenosyl-L-methionine</keyword>
<keyword evidence="1 4" id="KW-0489">Methyltransferase</keyword>
<dbReference type="CDD" id="cd02440">
    <property type="entry name" value="AdoMet_MTases"/>
    <property type="match status" value="1"/>
</dbReference>
<dbReference type="GO" id="GO:0008168">
    <property type="term" value="F:methyltransferase activity"/>
    <property type="evidence" value="ECO:0007669"/>
    <property type="project" value="UniProtKB-KW"/>
</dbReference>
<dbReference type="Proteomes" id="UP001166293">
    <property type="component" value="Unassembled WGS sequence"/>
</dbReference>
<dbReference type="EMBL" id="JAHRWL010000001">
    <property type="protein sequence ID" value="MBV2358977.1"/>
    <property type="molecule type" value="Genomic_DNA"/>
</dbReference>
<evidence type="ECO:0000313" key="5">
    <source>
        <dbReference type="Proteomes" id="UP001166293"/>
    </source>
</evidence>
<reference evidence="4" key="1">
    <citation type="submission" date="2021-06" db="EMBL/GenBank/DDBJ databases">
        <title>Thalassococcus sp. CAU 1522 isolated from sea sand, Republic of Korea.</title>
        <authorList>
            <person name="Kim W."/>
        </authorList>
    </citation>
    <scope>NUCLEOTIDE SEQUENCE</scope>
    <source>
        <strain evidence="4">CAU 1522</strain>
    </source>
</reference>
<evidence type="ECO:0000313" key="4">
    <source>
        <dbReference type="EMBL" id="MBV2358977.1"/>
    </source>
</evidence>
<evidence type="ECO:0000256" key="1">
    <source>
        <dbReference type="ARBA" id="ARBA00022603"/>
    </source>
</evidence>
<proteinExistence type="predicted"/>
<comment type="caution">
    <text evidence="4">The sequence shown here is derived from an EMBL/GenBank/DDBJ whole genome shotgun (WGS) entry which is preliminary data.</text>
</comment>
<name>A0ABS6N4N4_9RHOB</name>
<protein>
    <submittedName>
        <fullName evidence="4">Class I SAM-dependent methyltransferase</fullName>
    </submittedName>
</protein>